<dbReference type="SMART" id="SM00490">
    <property type="entry name" value="HELICc"/>
    <property type="match status" value="1"/>
</dbReference>
<organism evidence="7">
    <name type="scientific">viral metagenome</name>
    <dbReference type="NCBI Taxonomy" id="1070528"/>
    <lineage>
        <taxon>unclassified sequences</taxon>
        <taxon>metagenomes</taxon>
        <taxon>organismal metagenomes</taxon>
    </lineage>
</organism>
<proteinExistence type="predicted"/>
<dbReference type="GO" id="GO:0004386">
    <property type="term" value="F:helicase activity"/>
    <property type="evidence" value="ECO:0007669"/>
    <property type="project" value="UniProtKB-KW"/>
</dbReference>
<keyword evidence="4" id="KW-0067">ATP-binding</keyword>
<dbReference type="InterPro" id="IPR011545">
    <property type="entry name" value="DEAD/DEAH_box_helicase_dom"/>
</dbReference>
<feature type="domain" description="Helicase C-terminal" evidence="6">
    <location>
        <begin position="311"/>
        <end position="503"/>
    </location>
</feature>
<dbReference type="Pfam" id="PF08148">
    <property type="entry name" value="DSHCT"/>
    <property type="match status" value="1"/>
</dbReference>
<evidence type="ECO:0000259" key="6">
    <source>
        <dbReference type="PROSITE" id="PS51194"/>
    </source>
</evidence>
<name>A0A6C0EGY0_9ZZZZ</name>
<dbReference type="SMART" id="SM00487">
    <property type="entry name" value="DEXDc"/>
    <property type="match status" value="1"/>
</dbReference>
<dbReference type="PANTHER" id="PTHR12131:SF1">
    <property type="entry name" value="ATP-DEPENDENT RNA HELICASE SUPV3L1, MITOCHONDRIAL-RELATED"/>
    <property type="match status" value="1"/>
</dbReference>
<feature type="domain" description="Helicase ATP-binding" evidence="5">
    <location>
        <begin position="38"/>
        <end position="217"/>
    </location>
</feature>
<dbReference type="CDD" id="cd18795">
    <property type="entry name" value="SF2_C_Ski2"/>
    <property type="match status" value="1"/>
</dbReference>
<dbReference type="InterPro" id="IPR012961">
    <property type="entry name" value="Ski2/MTR4_C"/>
</dbReference>
<accession>A0A6C0EGY0</accession>
<dbReference type="PANTHER" id="PTHR12131">
    <property type="entry name" value="ATP-DEPENDENT RNA AND DNA HELICASE"/>
    <property type="match status" value="1"/>
</dbReference>
<evidence type="ECO:0008006" key="8">
    <source>
        <dbReference type="Google" id="ProtNLM"/>
    </source>
</evidence>
<dbReference type="InterPro" id="IPR027417">
    <property type="entry name" value="P-loop_NTPase"/>
</dbReference>
<dbReference type="Pfam" id="PF00271">
    <property type="entry name" value="Helicase_C"/>
    <property type="match status" value="1"/>
</dbReference>
<dbReference type="GO" id="GO:0016787">
    <property type="term" value="F:hydrolase activity"/>
    <property type="evidence" value="ECO:0007669"/>
    <property type="project" value="UniProtKB-KW"/>
</dbReference>
<keyword evidence="1" id="KW-0547">Nucleotide-binding</keyword>
<dbReference type="InterPro" id="IPR001650">
    <property type="entry name" value="Helicase_C-like"/>
</dbReference>
<dbReference type="Pfam" id="PF00270">
    <property type="entry name" value="DEAD"/>
    <property type="match status" value="1"/>
</dbReference>
<dbReference type="GO" id="GO:0005524">
    <property type="term" value="F:ATP binding"/>
    <property type="evidence" value="ECO:0007669"/>
    <property type="project" value="UniProtKB-KW"/>
</dbReference>
<dbReference type="PROSITE" id="PS51192">
    <property type="entry name" value="HELICASE_ATP_BIND_1"/>
    <property type="match status" value="1"/>
</dbReference>
<evidence type="ECO:0000256" key="3">
    <source>
        <dbReference type="ARBA" id="ARBA00022806"/>
    </source>
</evidence>
<dbReference type="AlphaFoldDB" id="A0A6C0EGY0"/>
<dbReference type="InterPro" id="IPR014001">
    <property type="entry name" value="Helicase_ATP-bd"/>
</dbReference>
<sequence length="854" mass="99177">MVKICDCESPYPSENETNYTEYFNQFPFELSNFQKYAIESIVEGNHVLVTAHTGSGKTLPAEFAIEYFVSKGKKVIYTSPIKALSNQKFYEFTKKFPHISFGILTGDIKSNPEADVLIMTTEILQNTLYKKNAMSSSTSTSPPSLPLTTTFDMDLNNELACVIFDEVHYINDPDRGKVWEETIMMLPRHVQMVMLSATLDKPEKFASWCENRCETQDQDQLHSHKQVYLTSTNHRVVPLTHYTFMTTTSAIFKLIKDKQLENEIKEHTNKIIPIQSASGVFNESLYHKNKKLLTVFENKNLRMKRTHVLNQVTKYMVEHNMLPALCFVLSRKQLEICAKEITTNLLEDDSKVSYTIKRECESIIRKLPNFEEYLNLPEYMNIVYLLEKGIAIHHAGIMPVLREMIELLYSKGYIKLLFATETFAVGINMPTKSVIFTDVNKFDGNGMRMLYSHEYTQMAGRAGRRGIDTVGNVIHLTNLFKNVELNQYRSMMKGRPQSLISKFKISYNLLFNLIETGEQQFLKYIKRSMIQEDVIKVDKFLTDKLAELEVEINKLNTRLDTTQTPRCILEEQRNLLITKPTSTNKKRKQIERDIQDNLDAFRNIQNDIKILDQYYDYKEEHHETKTEIESNNKFLDNNVNILLKMLEVDGFVSKFEDTQTQDIHDPQNTQYNLTEKGSIASGLREVHCLAFANFINKKLYEGLSGRQLCGVFSCFTNISINEDYRSYNIDSCDVPVNNTIKYLKSEYEDYLKKEELYQINTGTEYMMHYDLVDYVMKWYDCENAPECKCLLETMLSEKEIFLGEFVKAILKINNISSEMERIAENMGAIGFLRELRNIPLNTLKFVVTNQSLYV</sequence>
<dbReference type="GO" id="GO:0070478">
    <property type="term" value="P:nuclear-transcribed mRNA catabolic process, 3'-5' exonucleolytic nonsense-mediated decay"/>
    <property type="evidence" value="ECO:0007669"/>
    <property type="project" value="TreeGrafter"/>
</dbReference>
<dbReference type="GO" id="GO:0003676">
    <property type="term" value="F:nucleic acid binding"/>
    <property type="evidence" value="ECO:0007669"/>
    <property type="project" value="InterPro"/>
</dbReference>
<dbReference type="EMBL" id="MN739823">
    <property type="protein sequence ID" value="QHT27529.1"/>
    <property type="molecule type" value="Genomic_DNA"/>
</dbReference>
<protein>
    <recommendedName>
        <fullName evidence="8">Helicase ATP-binding domain-containing protein</fullName>
    </recommendedName>
</protein>
<dbReference type="SUPFAM" id="SSF52540">
    <property type="entry name" value="P-loop containing nucleoside triphosphate hydrolases"/>
    <property type="match status" value="1"/>
</dbReference>
<dbReference type="GO" id="GO:0055087">
    <property type="term" value="C:Ski complex"/>
    <property type="evidence" value="ECO:0007669"/>
    <property type="project" value="TreeGrafter"/>
</dbReference>
<dbReference type="PROSITE" id="PS51194">
    <property type="entry name" value="HELICASE_CTER"/>
    <property type="match status" value="1"/>
</dbReference>
<evidence type="ECO:0000259" key="5">
    <source>
        <dbReference type="PROSITE" id="PS51192"/>
    </source>
</evidence>
<dbReference type="Gene3D" id="1.10.3380.30">
    <property type="match status" value="1"/>
</dbReference>
<evidence type="ECO:0000256" key="4">
    <source>
        <dbReference type="ARBA" id="ARBA00022840"/>
    </source>
</evidence>
<evidence type="ECO:0000256" key="1">
    <source>
        <dbReference type="ARBA" id="ARBA00022741"/>
    </source>
</evidence>
<dbReference type="Gene3D" id="3.40.50.300">
    <property type="entry name" value="P-loop containing nucleotide triphosphate hydrolases"/>
    <property type="match status" value="2"/>
</dbReference>
<reference evidence="7" key="1">
    <citation type="journal article" date="2020" name="Nature">
        <title>Giant virus diversity and host interactions through global metagenomics.</title>
        <authorList>
            <person name="Schulz F."/>
            <person name="Roux S."/>
            <person name="Paez-Espino D."/>
            <person name="Jungbluth S."/>
            <person name="Walsh D.A."/>
            <person name="Denef V.J."/>
            <person name="McMahon K.D."/>
            <person name="Konstantinidis K.T."/>
            <person name="Eloe-Fadrosh E.A."/>
            <person name="Kyrpides N.C."/>
            <person name="Woyke T."/>
        </authorList>
    </citation>
    <scope>NUCLEOTIDE SEQUENCE</scope>
    <source>
        <strain evidence="7">GVMAG-M-3300023179-33</strain>
    </source>
</reference>
<keyword evidence="2" id="KW-0378">Hydrolase</keyword>
<evidence type="ECO:0000313" key="7">
    <source>
        <dbReference type="EMBL" id="QHT27529.1"/>
    </source>
</evidence>
<dbReference type="InterPro" id="IPR050699">
    <property type="entry name" value="RNA-DNA_Helicase"/>
</dbReference>
<evidence type="ECO:0000256" key="2">
    <source>
        <dbReference type="ARBA" id="ARBA00022801"/>
    </source>
</evidence>
<keyword evidence="3" id="KW-0347">Helicase</keyword>